<gene>
    <name evidence="2" type="ORF">KY084_09345</name>
</gene>
<reference evidence="2 3" key="1">
    <citation type="submission" date="2021-07" db="EMBL/GenBank/DDBJ databases">
        <title>Stakelama flava sp. nov., a novel endophytic bacterium isolated from branch of Kandelia candel.</title>
        <authorList>
            <person name="Tuo L."/>
        </authorList>
    </citation>
    <scope>NUCLEOTIDE SEQUENCE [LARGE SCALE GENOMIC DNA]</scope>
    <source>
        <strain evidence="2 3">CBK3Z-3</strain>
    </source>
</reference>
<evidence type="ECO:0000313" key="2">
    <source>
        <dbReference type="EMBL" id="MBW4331076.1"/>
    </source>
</evidence>
<keyword evidence="1" id="KW-0812">Transmembrane</keyword>
<comment type="subcellular location">
    <subcellularLocation>
        <location evidence="1">Cell membrane</location>
        <topology evidence="1">Multi-pass membrane protein</topology>
    </subcellularLocation>
</comment>
<dbReference type="InterPro" id="IPR002994">
    <property type="entry name" value="Surf1/Shy1"/>
</dbReference>
<protein>
    <recommendedName>
        <fullName evidence="1">SURF1-like protein</fullName>
    </recommendedName>
</protein>
<dbReference type="EMBL" id="JAHWZX010000007">
    <property type="protein sequence ID" value="MBW4331076.1"/>
    <property type="molecule type" value="Genomic_DNA"/>
</dbReference>
<evidence type="ECO:0000313" key="3">
    <source>
        <dbReference type="Proteomes" id="UP001197214"/>
    </source>
</evidence>
<dbReference type="RefSeq" id="WP_219238186.1">
    <property type="nucleotide sequence ID" value="NZ_JAHWZX010000007.1"/>
</dbReference>
<name>A0ABS6XLL0_9SPHN</name>
<dbReference type="CDD" id="cd06662">
    <property type="entry name" value="SURF1"/>
    <property type="match status" value="1"/>
</dbReference>
<proteinExistence type="inferred from homology"/>
<sequence length="201" mass="21872">MKRVPLVPTLVVTLCVAAMIALGIWQLHRKAWKEALLQRYAANIHEPEIAFPRFPDDAVLFRQASGFCLEPVAFDLEGAGKAGYRVIAHCRTGAEGPGMLVQLGTTRDPAFDPEWRGGMVRGFISHAPTHQSLIGEIFSPAPQPLLLVADTPAEGLAPNGAPDLSAVPNNHLSYAVQWFLFAAIALVIYALALRRRWRSGG</sequence>
<organism evidence="2 3">
    <name type="scientific">Stakelama flava</name>
    <dbReference type="NCBI Taxonomy" id="2860338"/>
    <lineage>
        <taxon>Bacteria</taxon>
        <taxon>Pseudomonadati</taxon>
        <taxon>Pseudomonadota</taxon>
        <taxon>Alphaproteobacteria</taxon>
        <taxon>Sphingomonadales</taxon>
        <taxon>Sphingomonadaceae</taxon>
        <taxon>Stakelama</taxon>
    </lineage>
</organism>
<comment type="caution">
    <text evidence="2">The sequence shown here is derived from an EMBL/GenBank/DDBJ whole genome shotgun (WGS) entry which is preliminary data.</text>
</comment>
<evidence type="ECO:0000256" key="1">
    <source>
        <dbReference type="RuleBase" id="RU363076"/>
    </source>
</evidence>
<accession>A0ABS6XLL0</accession>
<feature type="transmembrane region" description="Helical" evidence="1">
    <location>
        <begin position="7"/>
        <end position="27"/>
    </location>
</feature>
<keyword evidence="1" id="KW-1003">Cell membrane</keyword>
<keyword evidence="1" id="KW-0472">Membrane</keyword>
<comment type="similarity">
    <text evidence="1">Belongs to the SURF1 family.</text>
</comment>
<keyword evidence="3" id="KW-1185">Reference proteome</keyword>
<dbReference type="Pfam" id="PF02104">
    <property type="entry name" value="SURF1"/>
    <property type="match status" value="1"/>
</dbReference>
<feature type="transmembrane region" description="Helical" evidence="1">
    <location>
        <begin position="174"/>
        <end position="193"/>
    </location>
</feature>
<keyword evidence="1" id="KW-1133">Transmembrane helix</keyword>
<dbReference type="Proteomes" id="UP001197214">
    <property type="component" value="Unassembled WGS sequence"/>
</dbReference>